<keyword evidence="7" id="KW-0786">Thiamine pyrophosphate</keyword>
<feature type="transmembrane region" description="Helical" evidence="9">
    <location>
        <begin position="61"/>
        <end position="83"/>
    </location>
</feature>
<organism evidence="11">
    <name type="scientific">Acididesulfobacillus acetoxydans</name>
    <dbReference type="NCBI Taxonomy" id="1561005"/>
    <lineage>
        <taxon>Bacteria</taxon>
        <taxon>Bacillati</taxon>
        <taxon>Bacillota</taxon>
        <taxon>Clostridia</taxon>
        <taxon>Eubacteriales</taxon>
        <taxon>Peptococcaceae</taxon>
        <taxon>Acididesulfobacillus</taxon>
    </lineage>
</organism>
<keyword evidence="5" id="KW-0460">Magnesium</keyword>
<dbReference type="GO" id="GO:0008299">
    <property type="term" value="P:isoprenoid biosynthetic process"/>
    <property type="evidence" value="ECO:0007669"/>
    <property type="project" value="UniProtKB-KW"/>
</dbReference>
<reference evidence="12" key="1">
    <citation type="submission" date="2014-11" db="EMBL/GenBank/DDBJ databases">
        <authorList>
            <person name="Hornung B.V."/>
        </authorList>
    </citation>
    <scope>NUCLEOTIDE SEQUENCE</scope>
    <source>
        <strain evidence="12">INE</strain>
    </source>
</reference>
<dbReference type="CDD" id="cd07033">
    <property type="entry name" value="TPP_PYR_DXS_TK_like"/>
    <property type="match status" value="1"/>
</dbReference>
<dbReference type="AlphaFoldDB" id="A0A8S0X1R0"/>
<dbReference type="InterPro" id="IPR033248">
    <property type="entry name" value="Transketolase_C"/>
</dbReference>
<dbReference type="PANTHER" id="PTHR43825:SF1">
    <property type="entry name" value="TRANSKETOLASE-LIKE PYRIMIDINE-BINDING DOMAIN-CONTAINING PROTEIN"/>
    <property type="match status" value="1"/>
</dbReference>
<dbReference type="InterPro" id="IPR051157">
    <property type="entry name" value="PDH/Transketolase"/>
</dbReference>
<name>A0A8S0X1R0_9FIRM</name>
<dbReference type="Pfam" id="PF02779">
    <property type="entry name" value="Transket_pyr"/>
    <property type="match status" value="1"/>
</dbReference>
<evidence type="ECO:0000256" key="1">
    <source>
        <dbReference type="ARBA" id="ARBA00001964"/>
    </source>
</evidence>
<dbReference type="SUPFAM" id="SSF52922">
    <property type="entry name" value="TK C-terminal domain-like"/>
    <property type="match status" value="1"/>
</dbReference>
<dbReference type="GO" id="GO:0016740">
    <property type="term" value="F:transferase activity"/>
    <property type="evidence" value="ECO:0007669"/>
    <property type="project" value="UniProtKB-KW"/>
</dbReference>
<feature type="domain" description="Transketolase-like pyrimidine-binding" evidence="10">
    <location>
        <begin position="7"/>
        <end position="172"/>
    </location>
</feature>
<dbReference type="Proteomes" id="UP001071230">
    <property type="component" value="Unassembled WGS sequence"/>
</dbReference>
<keyword evidence="13" id="KW-1185">Reference proteome</keyword>
<evidence type="ECO:0000313" key="11">
    <source>
        <dbReference type="EMBL" id="CAA7603251.1"/>
    </source>
</evidence>
<evidence type="ECO:0000313" key="13">
    <source>
        <dbReference type="Proteomes" id="UP001071230"/>
    </source>
</evidence>
<keyword evidence="8" id="KW-0414">Isoprene biosynthesis</keyword>
<dbReference type="InterPro" id="IPR009014">
    <property type="entry name" value="Transketo_C/PFOR_II"/>
</dbReference>
<gene>
    <name evidence="12" type="ORF">DEACI_0480</name>
    <name evidence="11" type="ORF">DEACI_4074</name>
</gene>
<comment type="similarity">
    <text evidence="2">Belongs to the transketolase family.</text>
</comment>
<keyword evidence="6" id="KW-0784">Thiamine biosynthesis</keyword>
<evidence type="ECO:0000256" key="5">
    <source>
        <dbReference type="ARBA" id="ARBA00022842"/>
    </source>
</evidence>
<evidence type="ECO:0000256" key="9">
    <source>
        <dbReference type="SAM" id="Phobius"/>
    </source>
</evidence>
<keyword evidence="9" id="KW-0472">Membrane</keyword>
<dbReference type="FunFam" id="3.40.50.920:FF:000002">
    <property type="entry name" value="1-deoxy-D-xylulose-5-phosphate synthase"/>
    <property type="match status" value="1"/>
</dbReference>
<dbReference type="PANTHER" id="PTHR43825">
    <property type="entry name" value="PYRUVATE DEHYDROGENASE E1 COMPONENT"/>
    <property type="match status" value="1"/>
</dbReference>
<protein>
    <submittedName>
        <fullName evidence="12">1-deoxy-D-xylulose-5-phosphate synthase</fullName>
    </submittedName>
    <submittedName>
        <fullName evidence="11">Transketolase C-terminal/Pyruvate-ferredoxin oxidoreductase domain II</fullName>
    </submittedName>
</protein>
<keyword evidence="9" id="KW-1133">Transmembrane helix</keyword>
<evidence type="ECO:0000256" key="8">
    <source>
        <dbReference type="ARBA" id="ARBA00023229"/>
    </source>
</evidence>
<accession>A0A8S0X1R0</accession>
<keyword evidence="3" id="KW-0808">Transferase</keyword>
<sequence length="312" mass="33063">MNVKEIKAPRVAYGETLVALGEETHSIVVLDADLAHATTTNLFGEKFPERFFNMGIAEQNLMGVASGLSLAGFVPFASTFAIFGSGRAFEQVRNTICYPKLNVKIGVTHAGVTVGEDGGSHQAIEDISLMRSIPNMTVVVPADAVETAKAVRAAAAYDGPVYLRIARPPAPVFIGEDSEFVIGKANVLREGKDICLCAAGLMVFKAMEAAEVLQASGIEATVVNFHTIKPIDKQLLLELAQKIDKMITVEEHSVIGGLGSAVAEVLSECRLATVKRIGVEDKFGQSGTPDQLLEAYGLTSANIVATAKAMLT</sequence>
<dbReference type="KEGG" id="aacx:DEACI_4074"/>
<dbReference type="EMBL" id="CDGJ01000012">
    <property type="protein sequence ID" value="CEJ06034.1"/>
    <property type="molecule type" value="Genomic_DNA"/>
</dbReference>
<evidence type="ECO:0000256" key="4">
    <source>
        <dbReference type="ARBA" id="ARBA00022723"/>
    </source>
</evidence>
<evidence type="ECO:0000313" key="12">
    <source>
        <dbReference type="EMBL" id="CEJ06034.1"/>
    </source>
</evidence>
<dbReference type="GO" id="GO:0046872">
    <property type="term" value="F:metal ion binding"/>
    <property type="evidence" value="ECO:0007669"/>
    <property type="project" value="UniProtKB-KW"/>
</dbReference>
<keyword evidence="4" id="KW-0479">Metal-binding</keyword>
<dbReference type="Gene3D" id="3.40.50.970">
    <property type="match status" value="1"/>
</dbReference>
<evidence type="ECO:0000256" key="2">
    <source>
        <dbReference type="ARBA" id="ARBA00007131"/>
    </source>
</evidence>
<evidence type="ECO:0000259" key="10">
    <source>
        <dbReference type="SMART" id="SM00861"/>
    </source>
</evidence>
<dbReference type="EMBL" id="LR746496">
    <property type="protein sequence ID" value="CAA7603251.1"/>
    <property type="molecule type" value="Genomic_DNA"/>
</dbReference>
<dbReference type="FunFam" id="3.40.50.970:FF:000129">
    <property type="entry name" value="Transketolase"/>
    <property type="match status" value="1"/>
</dbReference>
<reference evidence="11" key="2">
    <citation type="submission" date="2020-01" db="EMBL/GenBank/DDBJ databases">
        <authorList>
            <person name="Hornung B."/>
        </authorList>
    </citation>
    <scope>NUCLEOTIDE SEQUENCE</scope>
    <source>
        <strain evidence="11">PacBioINE</strain>
    </source>
</reference>
<dbReference type="Pfam" id="PF02780">
    <property type="entry name" value="Transketolase_C"/>
    <property type="match status" value="1"/>
</dbReference>
<dbReference type="InterPro" id="IPR005475">
    <property type="entry name" value="Transketolase-like_Pyr-bd"/>
</dbReference>
<proteinExistence type="inferred from homology"/>
<evidence type="ECO:0000256" key="3">
    <source>
        <dbReference type="ARBA" id="ARBA00022679"/>
    </source>
</evidence>
<dbReference type="SMART" id="SM00861">
    <property type="entry name" value="Transket_pyr"/>
    <property type="match status" value="1"/>
</dbReference>
<dbReference type="Gene3D" id="3.40.50.920">
    <property type="match status" value="1"/>
</dbReference>
<dbReference type="Proteomes" id="UP000836597">
    <property type="component" value="Chromosome"/>
</dbReference>
<dbReference type="RefSeq" id="WP_240986499.1">
    <property type="nucleotide sequence ID" value="NZ_CDGJ01000012.1"/>
</dbReference>
<evidence type="ECO:0000256" key="7">
    <source>
        <dbReference type="ARBA" id="ARBA00023052"/>
    </source>
</evidence>
<dbReference type="InterPro" id="IPR029061">
    <property type="entry name" value="THDP-binding"/>
</dbReference>
<evidence type="ECO:0000256" key="6">
    <source>
        <dbReference type="ARBA" id="ARBA00022977"/>
    </source>
</evidence>
<dbReference type="GO" id="GO:0009228">
    <property type="term" value="P:thiamine biosynthetic process"/>
    <property type="evidence" value="ECO:0007669"/>
    <property type="project" value="UniProtKB-KW"/>
</dbReference>
<keyword evidence="9" id="KW-0812">Transmembrane</keyword>
<comment type="cofactor">
    <cofactor evidence="1">
        <name>thiamine diphosphate</name>
        <dbReference type="ChEBI" id="CHEBI:58937"/>
    </cofactor>
</comment>
<dbReference type="SUPFAM" id="SSF52518">
    <property type="entry name" value="Thiamin diphosphate-binding fold (THDP-binding)"/>
    <property type="match status" value="1"/>
</dbReference>